<keyword evidence="3 6" id="KW-0460">Magnesium</keyword>
<keyword evidence="2 6" id="KW-0479">Metal-binding</keyword>
<dbReference type="RefSeq" id="WP_165270578.1">
    <property type="nucleotide sequence ID" value="NZ_JAALLS010000022.1"/>
</dbReference>
<feature type="binding site" evidence="6">
    <location>
        <position position="181"/>
    </location>
    <ligand>
        <name>Mg(2+)</name>
        <dbReference type="ChEBI" id="CHEBI:18420"/>
    </ligand>
</feature>
<organism evidence="9 10">
    <name type="scientific">Fodinibius halophilus</name>
    <dbReference type="NCBI Taxonomy" id="1736908"/>
    <lineage>
        <taxon>Bacteria</taxon>
        <taxon>Pseudomonadati</taxon>
        <taxon>Balneolota</taxon>
        <taxon>Balneolia</taxon>
        <taxon>Balneolales</taxon>
        <taxon>Balneolaceae</taxon>
        <taxon>Fodinibius</taxon>
    </lineage>
</organism>
<reference evidence="9 10" key="1">
    <citation type="submission" date="2020-02" db="EMBL/GenBank/DDBJ databases">
        <title>Aliifodinibius halophilus 2W32, complete genome.</title>
        <authorList>
            <person name="Li Y."/>
            <person name="Wu S."/>
        </authorList>
    </citation>
    <scope>NUCLEOTIDE SEQUENCE [LARGE SCALE GENOMIC DNA]</scope>
    <source>
        <strain evidence="9 10">2W32</strain>
    </source>
</reference>
<dbReference type="Gene3D" id="3.30.390.10">
    <property type="entry name" value="Enolase-like, N-terminal domain"/>
    <property type="match status" value="1"/>
</dbReference>
<evidence type="ECO:0000259" key="8">
    <source>
        <dbReference type="SMART" id="SM00922"/>
    </source>
</evidence>
<dbReference type="InterPro" id="IPR029017">
    <property type="entry name" value="Enolase-like_N"/>
</dbReference>
<comment type="similarity">
    <text evidence="1 7">Belongs to the mandelate racemase/muconate lactonizing enzyme family.</text>
</comment>
<dbReference type="GO" id="GO:0046872">
    <property type="term" value="F:metal ion binding"/>
    <property type="evidence" value="ECO:0007669"/>
    <property type="project" value="UniProtKB-KW"/>
</dbReference>
<evidence type="ECO:0000256" key="6">
    <source>
        <dbReference type="PIRSR" id="PIRSR634603-3"/>
    </source>
</evidence>
<evidence type="ECO:0000256" key="7">
    <source>
        <dbReference type="RuleBase" id="RU366006"/>
    </source>
</evidence>
<dbReference type="PANTHER" id="PTHR48080:SF3">
    <property type="entry name" value="ENOLASE SUPERFAMILY MEMBER DDB_G0284701"/>
    <property type="match status" value="1"/>
</dbReference>
<evidence type="ECO:0000313" key="9">
    <source>
        <dbReference type="EMBL" id="NGP89631.1"/>
    </source>
</evidence>
<evidence type="ECO:0000256" key="3">
    <source>
        <dbReference type="ARBA" id="ARBA00022842"/>
    </source>
</evidence>
<feature type="domain" description="Mandelate racemase/muconate lactonizing enzyme C-terminal" evidence="8">
    <location>
        <begin position="138"/>
        <end position="229"/>
    </location>
</feature>
<name>A0A6M1TCA8_9BACT</name>
<dbReference type="AlphaFoldDB" id="A0A6M1TCA8"/>
<dbReference type="SFLD" id="SFLDG00180">
    <property type="entry name" value="muconate_cycloisomerase"/>
    <property type="match status" value="1"/>
</dbReference>
<gene>
    <name evidence="9" type="ORF">G3569_14830</name>
</gene>
<evidence type="ECO:0000256" key="1">
    <source>
        <dbReference type="ARBA" id="ARBA00008031"/>
    </source>
</evidence>
<dbReference type="InterPro" id="IPR034593">
    <property type="entry name" value="DgoD-like"/>
</dbReference>
<feature type="active site" description="Proton acceptor; specific for (S)-substrate epimerization" evidence="5">
    <location>
        <position position="255"/>
    </location>
</feature>
<feature type="binding site" evidence="6">
    <location>
        <position position="208"/>
    </location>
    <ligand>
        <name>Mg(2+)</name>
        <dbReference type="ChEBI" id="CHEBI:18420"/>
    </ligand>
</feature>
<dbReference type="CDD" id="cd03319">
    <property type="entry name" value="L-Ala-DL-Glu_epimerase"/>
    <property type="match status" value="1"/>
</dbReference>
<evidence type="ECO:0000256" key="2">
    <source>
        <dbReference type="ARBA" id="ARBA00022723"/>
    </source>
</evidence>
<sequence>MSHFNIECQVSELTLTNPFTIARGTKETVRNVVVSLTADGITGWGEAGPNRRYAEDAETVINFIDDLGEGFFDDLDSPDAVAQKLASLDSPVYAALAALEMAWLDWWAKSEEQPLWKCWNAPSNITPSTSFTIGLDSIEVMQQKVREAEEYPILKVKLGTERDRDIIRGIREITDKPIRVDANEGWKNVNEAKKQITFLADQNIELVEQPMPSAMFDEMIALKQWSPLPLMADESFKGNENLKQMSRAFHGINIKLMKIGSLVKARNVIAQAQKYDLSVMVGCMIESSLAISAGALIGTWADYVDLDGFLLIKDDPFEGVALTEDKKLVLSDQPGLGVFRNNNKMV</sequence>
<comment type="cofactor">
    <cofactor evidence="6 7">
        <name>Mg(2+)</name>
        <dbReference type="ChEBI" id="CHEBI:18420"/>
    </cofactor>
    <text evidence="6 7">Binds 1 Mg(2+) ion per subunit.</text>
</comment>
<feature type="binding site" evidence="6">
    <location>
        <position position="233"/>
    </location>
    <ligand>
        <name>Mg(2+)</name>
        <dbReference type="ChEBI" id="CHEBI:18420"/>
    </ligand>
</feature>
<dbReference type="SUPFAM" id="SSF51604">
    <property type="entry name" value="Enolase C-terminal domain-like"/>
    <property type="match status" value="1"/>
</dbReference>
<keyword evidence="4 7" id="KW-0413">Isomerase</keyword>
<dbReference type="PANTHER" id="PTHR48080">
    <property type="entry name" value="D-GALACTONATE DEHYDRATASE-RELATED"/>
    <property type="match status" value="1"/>
</dbReference>
<dbReference type="SMART" id="SM00922">
    <property type="entry name" value="MR_MLE"/>
    <property type="match status" value="1"/>
</dbReference>
<dbReference type="Gene3D" id="3.20.20.120">
    <property type="entry name" value="Enolase-like C-terminal domain"/>
    <property type="match status" value="1"/>
</dbReference>
<dbReference type="Pfam" id="PF13378">
    <property type="entry name" value="MR_MLE_C"/>
    <property type="match status" value="1"/>
</dbReference>
<protein>
    <recommendedName>
        <fullName evidence="7">Dipeptide epimerase</fullName>
        <ecNumber evidence="7">5.1.1.-</ecNumber>
    </recommendedName>
</protein>
<dbReference type="SUPFAM" id="SSF54826">
    <property type="entry name" value="Enolase N-terminal domain-like"/>
    <property type="match status" value="1"/>
</dbReference>
<dbReference type="Pfam" id="PF02746">
    <property type="entry name" value="MR_MLE_N"/>
    <property type="match status" value="1"/>
</dbReference>
<evidence type="ECO:0000313" key="10">
    <source>
        <dbReference type="Proteomes" id="UP000479132"/>
    </source>
</evidence>
<dbReference type="EMBL" id="JAALLS010000022">
    <property type="protein sequence ID" value="NGP89631.1"/>
    <property type="molecule type" value="Genomic_DNA"/>
</dbReference>
<proteinExistence type="inferred from homology"/>
<comment type="caution">
    <text evidence="9">The sequence shown here is derived from an EMBL/GenBank/DDBJ whole genome shotgun (WGS) entry which is preliminary data.</text>
</comment>
<feature type="active site" description="Proton acceptor; specific for (R)-substrate epimerization" evidence="5">
    <location>
        <position position="157"/>
    </location>
</feature>
<dbReference type="EC" id="5.1.1.-" evidence="7"/>
<dbReference type="InterPro" id="IPR013341">
    <property type="entry name" value="Mandelate_racemase_N_dom"/>
</dbReference>
<evidence type="ECO:0000256" key="5">
    <source>
        <dbReference type="PIRSR" id="PIRSR634603-1"/>
    </source>
</evidence>
<dbReference type="InterPro" id="IPR034603">
    <property type="entry name" value="Dipeptide_epimerase"/>
</dbReference>
<evidence type="ECO:0000256" key="4">
    <source>
        <dbReference type="ARBA" id="ARBA00023235"/>
    </source>
</evidence>
<dbReference type="InterPro" id="IPR029065">
    <property type="entry name" value="Enolase_C-like"/>
</dbReference>
<accession>A0A6M1TCA8</accession>
<dbReference type="SFLD" id="SFLDS00001">
    <property type="entry name" value="Enolase"/>
    <property type="match status" value="1"/>
</dbReference>
<dbReference type="InterPro" id="IPR036849">
    <property type="entry name" value="Enolase-like_C_sf"/>
</dbReference>
<dbReference type="GO" id="GO:0016855">
    <property type="term" value="F:racemase and epimerase activity, acting on amino acids and derivatives"/>
    <property type="evidence" value="ECO:0007669"/>
    <property type="project" value="UniProtKB-UniRule"/>
</dbReference>
<keyword evidence="10" id="KW-1185">Reference proteome</keyword>
<dbReference type="Proteomes" id="UP000479132">
    <property type="component" value="Unassembled WGS sequence"/>
</dbReference>
<dbReference type="InterPro" id="IPR013342">
    <property type="entry name" value="Mandelate_racemase_C"/>
</dbReference>